<keyword evidence="3" id="KW-1185">Reference proteome</keyword>
<dbReference type="EMBL" id="JACCBH010000001">
    <property type="protein sequence ID" value="NYD55750.1"/>
    <property type="molecule type" value="Genomic_DNA"/>
</dbReference>
<evidence type="ECO:0000313" key="3">
    <source>
        <dbReference type="Proteomes" id="UP000552045"/>
    </source>
</evidence>
<name>A0A7Y9JNW0_9MICO</name>
<protein>
    <submittedName>
        <fullName evidence="2">Uncharacterized protein</fullName>
    </submittedName>
</protein>
<keyword evidence="1" id="KW-0812">Transmembrane</keyword>
<accession>A0A7Y9JNW0</accession>
<evidence type="ECO:0000256" key="1">
    <source>
        <dbReference type="SAM" id="Phobius"/>
    </source>
</evidence>
<comment type="caution">
    <text evidence="2">The sequence shown here is derived from an EMBL/GenBank/DDBJ whole genome shotgun (WGS) entry which is preliminary data.</text>
</comment>
<keyword evidence="1" id="KW-0472">Membrane</keyword>
<gene>
    <name evidence="2" type="ORF">BKA02_002805</name>
</gene>
<evidence type="ECO:0000313" key="2">
    <source>
        <dbReference type="EMBL" id="NYD55750.1"/>
    </source>
</evidence>
<dbReference type="RefSeq" id="WP_179435036.1">
    <property type="nucleotide sequence ID" value="NZ_BAABLC010000003.1"/>
</dbReference>
<organism evidence="2 3">
    <name type="scientific">Microbacterium pseudoresistens</name>
    <dbReference type="NCBI Taxonomy" id="640634"/>
    <lineage>
        <taxon>Bacteria</taxon>
        <taxon>Bacillati</taxon>
        <taxon>Actinomycetota</taxon>
        <taxon>Actinomycetes</taxon>
        <taxon>Micrococcales</taxon>
        <taxon>Microbacteriaceae</taxon>
        <taxon>Microbacterium</taxon>
    </lineage>
</organism>
<dbReference type="AlphaFoldDB" id="A0A7Y9JNW0"/>
<reference evidence="2 3" key="1">
    <citation type="submission" date="2020-07" db="EMBL/GenBank/DDBJ databases">
        <title>Sequencing the genomes of 1000 actinobacteria strains.</title>
        <authorList>
            <person name="Klenk H.-P."/>
        </authorList>
    </citation>
    <scope>NUCLEOTIDE SEQUENCE [LARGE SCALE GENOMIC DNA]</scope>
    <source>
        <strain evidence="2 3">DSM 22185</strain>
    </source>
</reference>
<dbReference type="Proteomes" id="UP000552045">
    <property type="component" value="Unassembled WGS sequence"/>
</dbReference>
<sequence length="347" mass="36742">MTVRIALQQVPATGGWLDDAASGLEQSTVYVGADVVDADGLRQALEQVVPQDGSMGVAVLPKDAVLESAYSTYLLDQLFQGSDYDTLVVAVGSDLQADSHVIAGDEAMRIANEAETAAGGDLQGALTETVRQLTAETPVQGVPDAPSELAGAGAGGAWLLTGAIAVVVAAAGAGVAVAAVRRRARRREETAVIPVAIAERLARLVALSHDYAALGAEGDAVAARTAHDIETLTANVGQLFPRLDARAGAAQRSLAEVEYTDKLGRLVAALDHDYLYDLLENPQLWEAPEERIREVQEALSSVSAQVLENVKQVNARKGLHFQVSLDSLVERDELRDWDEEFRRSAEG</sequence>
<keyword evidence="1" id="KW-1133">Transmembrane helix</keyword>
<proteinExistence type="predicted"/>
<feature type="transmembrane region" description="Helical" evidence="1">
    <location>
        <begin position="157"/>
        <end position="180"/>
    </location>
</feature>